<dbReference type="InterPro" id="IPR020831">
    <property type="entry name" value="GlycerAld/Erythrose_P_DH"/>
</dbReference>
<protein>
    <submittedName>
        <fullName evidence="5">Type I glyceraldehyde-3-phosphate dehydrogenase</fullName>
    </submittedName>
</protein>
<dbReference type="CDD" id="cd18126">
    <property type="entry name" value="GAPDH_I_C"/>
    <property type="match status" value="1"/>
</dbReference>
<comment type="subunit">
    <text evidence="2">Homotetramer.</text>
</comment>
<organism evidence="5 7">
    <name type="scientific">Neoehrlichia mikurensis</name>
    <dbReference type="NCBI Taxonomy" id="89586"/>
    <lineage>
        <taxon>Bacteria</taxon>
        <taxon>Pseudomonadati</taxon>
        <taxon>Pseudomonadota</taxon>
        <taxon>Alphaproteobacteria</taxon>
        <taxon>Rickettsiales</taxon>
        <taxon>Anaplasmataceae</taxon>
        <taxon>Candidatus Neoehrlichia</taxon>
    </lineage>
</organism>
<dbReference type="PIRSF" id="PIRSF000149">
    <property type="entry name" value="GAP_DH"/>
    <property type="match status" value="1"/>
</dbReference>
<dbReference type="CDD" id="cd05214">
    <property type="entry name" value="GAPDH_I_N"/>
    <property type="match status" value="1"/>
</dbReference>
<accession>A0A9Q9F4R1</accession>
<dbReference type="RefSeq" id="WP_218194492.1">
    <property type="nucleotide sequence ID" value="NZ_CP054597.1"/>
</dbReference>
<evidence type="ECO:0000259" key="4">
    <source>
        <dbReference type="SMART" id="SM00846"/>
    </source>
</evidence>
<dbReference type="NCBIfam" id="TIGR01534">
    <property type="entry name" value="GAPDH-I"/>
    <property type="match status" value="1"/>
</dbReference>
<dbReference type="Proteomes" id="UP001059822">
    <property type="component" value="Chromosome"/>
</dbReference>
<dbReference type="InterPro" id="IPR006424">
    <property type="entry name" value="Glyceraldehyde-3-P_DH_1"/>
</dbReference>
<dbReference type="AlphaFoldDB" id="A0A9Q9F4R1"/>
<dbReference type="FunFam" id="3.40.50.720:FF:000001">
    <property type="entry name" value="Glyceraldehyde-3-phosphate dehydrogenase"/>
    <property type="match status" value="1"/>
</dbReference>
<dbReference type="GO" id="GO:0016620">
    <property type="term" value="F:oxidoreductase activity, acting on the aldehyde or oxo group of donors, NAD or NADP as acceptor"/>
    <property type="evidence" value="ECO:0007669"/>
    <property type="project" value="InterPro"/>
</dbReference>
<proteinExistence type="inferred from homology"/>
<dbReference type="GO" id="GO:0051287">
    <property type="term" value="F:NAD binding"/>
    <property type="evidence" value="ECO:0007669"/>
    <property type="project" value="InterPro"/>
</dbReference>
<dbReference type="Proteomes" id="UP001059985">
    <property type="component" value="Chromosome"/>
</dbReference>
<sequence>MKIGINGLGRIGRCVLRAIFELNFHNQIDLVAINGSTNIDIHKHLIQYDSVHGKFPYNVHKNSQGIEICGKTIPLLLEKDPANIPWEKYGVEIVIECTGKFNTKELSQKHLNSTVKKVIVSAPVSDSDCTIIYGVNNSILKSNHDIISAGSCTTNCVAPILDIMDNNVGIKSGFITTIHSYTNDQNLVDNNHKDIRRARACMMSIIPTTTGATKTIELIIPHLKGKINGTAIRVPTPNISMSNIVFNTVKETNKNEINNIIKNESQTSEVISFTEEKLVSIDFTHTTYSAIVDLSETNVIDNNLCYISAWYDNEWAFAVRLLDIATLLKQYLDDK</sequence>
<dbReference type="InterPro" id="IPR020829">
    <property type="entry name" value="GlycerAld_3-P_DH_cat"/>
</dbReference>
<dbReference type="GO" id="GO:0050661">
    <property type="term" value="F:NADP binding"/>
    <property type="evidence" value="ECO:0007669"/>
    <property type="project" value="InterPro"/>
</dbReference>
<feature type="domain" description="Glyceraldehyde 3-phosphate dehydrogenase NAD(P) binding" evidence="4">
    <location>
        <begin position="1"/>
        <end position="152"/>
    </location>
</feature>
<evidence type="ECO:0000256" key="3">
    <source>
        <dbReference type="ARBA" id="ARBA00023002"/>
    </source>
</evidence>
<comment type="similarity">
    <text evidence="1">Belongs to the glyceraldehyde-3-phosphate dehydrogenase family.</text>
</comment>
<dbReference type="InterPro" id="IPR020828">
    <property type="entry name" value="GlycerAld_3-P_DH_NAD(P)-bd"/>
</dbReference>
<gene>
    <name evidence="5" type="primary">gap</name>
    <name evidence="6" type="ORF">LUA81_01905</name>
    <name evidence="5" type="ORF">LUA82_01925</name>
</gene>
<dbReference type="EMBL" id="CP089285">
    <property type="protein sequence ID" value="UTO56856.1"/>
    <property type="molecule type" value="Genomic_DNA"/>
</dbReference>
<dbReference type="Pfam" id="PF00044">
    <property type="entry name" value="Gp_dh_N"/>
    <property type="match status" value="1"/>
</dbReference>
<dbReference type="PANTHER" id="PTHR43148">
    <property type="entry name" value="GLYCERALDEHYDE-3-PHOSPHATE DEHYDROGENASE 2"/>
    <property type="match status" value="1"/>
</dbReference>
<evidence type="ECO:0000313" key="5">
    <source>
        <dbReference type="EMBL" id="UTO55938.1"/>
    </source>
</evidence>
<reference evidence="5" key="1">
    <citation type="journal article" date="2022" name="Microorganisms">
        <title>Assembly and Comparison of Ca. Neoehrlichia mikurensis Genomes.</title>
        <authorList>
            <person name="Azagi T."/>
            <person name="Dirks R.P."/>
            <person name="Yebra-Pimentel E.S."/>
            <person name="Schaap P.J."/>
            <person name="Koehorst J.J."/>
            <person name="Esser H.J."/>
            <person name="Sprong H."/>
        </authorList>
    </citation>
    <scope>NUCLEOTIDE SEQUENCE</scope>
    <source>
        <strain evidence="6">18-2804</strain>
        <strain evidence="5">18-2837</strain>
    </source>
</reference>
<dbReference type="FunFam" id="3.30.360.10:FF:000002">
    <property type="entry name" value="Glyceraldehyde-3-phosphate dehydrogenase"/>
    <property type="match status" value="1"/>
</dbReference>
<keyword evidence="3" id="KW-0560">Oxidoreductase</keyword>
<evidence type="ECO:0000256" key="1">
    <source>
        <dbReference type="ARBA" id="ARBA00007406"/>
    </source>
</evidence>
<evidence type="ECO:0000313" key="7">
    <source>
        <dbReference type="Proteomes" id="UP001059822"/>
    </source>
</evidence>
<evidence type="ECO:0000313" key="6">
    <source>
        <dbReference type="EMBL" id="UTO56856.1"/>
    </source>
</evidence>
<keyword evidence="8" id="KW-1185">Reference proteome</keyword>
<name>A0A9Q9F4R1_9RICK</name>
<dbReference type="GO" id="GO:0006006">
    <property type="term" value="P:glucose metabolic process"/>
    <property type="evidence" value="ECO:0007669"/>
    <property type="project" value="InterPro"/>
</dbReference>
<evidence type="ECO:0000256" key="2">
    <source>
        <dbReference type="ARBA" id="ARBA00011881"/>
    </source>
</evidence>
<dbReference type="EMBL" id="CP089286">
    <property type="protein sequence ID" value="UTO55938.1"/>
    <property type="molecule type" value="Genomic_DNA"/>
</dbReference>
<evidence type="ECO:0000313" key="8">
    <source>
        <dbReference type="Proteomes" id="UP001059985"/>
    </source>
</evidence>
<dbReference type="Pfam" id="PF02800">
    <property type="entry name" value="Gp_dh_C"/>
    <property type="match status" value="1"/>
</dbReference>
<dbReference type="SMART" id="SM00846">
    <property type="entry name" value="Gp_dh_N"/>
    <property type="match status" value="1"/>
</dbReference>